<dbReference type="EMBL" id="WHNX01000012">
    <property type="protein sequence ID" value="MPW25892.1"/>
    <property type="molecule type" value="Genomic_DNA"/>
</dbReference>
<name>A0A6A7K926_9FIRM</name>
<dbReference type="InterPro" id="IPR012460">
    <property type="entry name" value="DUF1667"/>
</dbReference>
<accession>A0A6A7K926</accession>
<keyword evidence="2" id="KW-1185">Reference proteome</keyword>
<evidence type="ECO:0000313" key="1">
    <source>
        <dbReference type="EMBL" id="MPW25892.1"/>
    </source>
</evidence>
<dbReference type="Gene3D" id="3.10.530.10">
    <property type="entry name" value="CPE0013-like"/>
    <property type="match status" value="1"/>
</dbReference>
<comment type="caution">
    <text evidence="1">The sequence shown here is derived from an EMBL/GenBank/DDBJ whole genome shotgun (WGS) entry which is preliminary data.</text>
</comment>
<gene>
    <name evidence="1" type="ORF">GC105_08825</name>
</gene>
<evidence type="ECO:0000313" key="2">
    <source>
        <dbReference type="Proteomes" id="UP000440004"/>
    </source>
</evidence>
<proteinExistence type="predicted"/>
<sequence>MVREKSLICVVCPKGCKISIIKKDGDHIIKGNACSRGEVYAIDEYTAPKRIITTTIKVENSPQSVTSVKTTSGVPKDDIFAIMNIINKTTIKSPCTVGDIVLKNIGNSGADLIVTRNSTSQ</sequence>
<dbReference type="PANTHER" id="PTHR39450">
    <property type="entry name" value="MOLYBDOPTERIN OXIDOREDUCTASE, 4FE-4S CLUSTER-BINDING SUBUNIT"/>
    <property type="match status" value="1"/>
</dbReference>
<dbReference type="InterPro" id="IPR036593">
    <property type="entry name" value="CPE0013-like_sf"/>
</dbReference>
<dbReference type="PANTHER" id="PTHR39450:SF1">
    <property type="entry name" value="DUF1667 DOMAIN-CONTAINING PROTEIN"/>
    <property type="match status" value="1"/>
</dbReference>
<dbReference type="SUPFAM" id="SSF160148">
    <property type="entry name" value="CPE0013-like"/>
    <property type="match status" value="1"/>
</dbReference>
<dbReference type="AlphaFoldDB" id="A0A6A7K926"/>
<protein>
    <submittedName>
        <fullName evidence="1">DUF1667 domain-containing protein</fullName>
    </submittedName>
</protein>
<dbReference type="Proteomes" id="UP000440004">
    <property type="component" value="Unassembled WGS sequence"/>
</dbReference>
<reference evidence="1 2" key="1">
    <citation type="submission" date="2019-10" db="EMBL/GenBank/DDBJ databases">
        <title>Alkalibaculum tamaniensis sp.nov., a new alkaliphilic acetogen, isolated on methoxylated aromatics from a mud volcano.</title>
        <authorList>
            <person name="Khomyakova M.A."/>
            <person name="Merkel A.Y."/>
            <person name="Bonch-Osmolovskaya E.A."/>
            <person name="Slobodkin A.I."/>
        </authorList>
    </citation>
    <scope>NUCLEOTIDE SEQUENCE [LARGE SCALE GENOMIC DNA]</scope>
    <source>
        <strain evidence="1 2">M08DMB</strain>
    </source>
</reference>
<dbReference type="Pfam" id="PF07892">
    <property type="entry name" value="DUF1667"/>
    <property type="match status" value="1"/>
</dbReference>
<dbReference type="RefSeq" id="WP_152803817.1">
    <property type="nucleotide sequence ID" value="NZ_WHNX01000012.1"/>
</dbReference>
<organism evidence="1 2">
    <name type="scientific">Alkalibaculum sporogenes</name>
    <dbReference type="NCBI Taxonomy" id="2655001"/>
    <lineage>
        <taxon>Bacteria</taxon>
        <taxon>Bacillati</taxon>
        <taxon>Bacillota</taxon>
        <taxon>Clostridia</taxon>
        <taxon>Eubacteriales</taxon>
        <taxon>Eubacteriaceae</taxon>
        <taxon>Alkalibaculum</taxon>
    </lineage>
</organism>